<feature type="compositionally biased region" description="Polar residues" evidence="1">
    <location>
        <begin position="47"/>
        <end position="56"/>
    </location>
</feature>
<evidence type="ECO:0000313" key="4">
    <source>
        <dbReference type="Proteomes" id="UP000006727"/>
    </source>
</evidence>
<protein>
    <submittedName>
        <fullName evidence="2 3">Uncharacterized protein</fullName>
    </submittedName>
</protein>
<evidence type="ECO:0000313" key="2">
    <source>
        <dbReference type="EMBL" id="PNR43887.1"/>
    </source>
</evidence>
<feature type="region of interest" description="Disordered" evidence="1">
    <location>
        <begin position="128"/>
        <end position="150"/>
    </location>
</feature>
<dbReference type="Gramene" id="Pp3c12_14286V3.1">
    <property type="protein sequence ID" value="PAC:32972223.CDS.1"/>
    <property type="gene ID" value="Pp3c12_14286"/>
</dbReference>
<dbReference type="AlphaFoldDB" id="A0A2K1JQS2"/>
<evidence type="ECO:0000256" key="1">
    <source>
        <dbReference type="SAM" id="MobiDB-lite"/>
    </source>
</evidence>
<dbReference type="InParanoid" id="A0A2K1JQS2"/>
<dbReference type="Proteomes" id="UP000006727">
    <property type="component" value="Chromosome 12"/>
</dbReference>
<reference evidence="2 4" key="1">
    <citation type="journal article" date="2008" name="Science">
        <title>The Physcomitrella genome reveals evolutionary insights into the conquest of land by plants.</title>
        <authorList>
            <person name="Rensing S."/>
            <person name="Lang D."/>
            <person name="Zimmer A."/>
            <person name="Terry A."/>
            <person name="Salamov A."/>
            <person name="Shapiro H."/>
            <person name="Nishiyama T."/>
            <person name="Perroud P.-F."/>
            <person name="Lindquist E."/>
            <person name="Kamisugi Y."/>
            <person name="Tanahashi T."/>
            <person name="Sakakibara K."/>
            <person name="Fujita T."/>
            <person name="Oishi K."/>
            <person name="Shin-I T."/>
            <person name="Kuroki Y."/>
            <person name="Toyoda A."/>
            <person name="Suzuki Y."/>
            <person name="Hashimoto A."/>
            <person name="Yamaguchi K."/>
            <person name="Sugano A."/>
            <person name="Kohara Y."/>
            <person name="Fujiyama A."/>
            <person name="Anterola A."/>
            <person name="Aoki S."/>
            <person name="Ashton N."/>
            <person name="Barbazuk W.B."/>
            <person name="Barker E."/>
            <person name="Bennetzen J."/>
            <person name="Bezanilla M."/>
            <person name="Blankenship R."/>
            <person name="Cho S.H."/>
            <person name="Dutcher S."/>
            <person name="Estelle M."/>
            <person name="Fawcett J.A."/>
            <person name="Gundlach H."/>
            <person name="Hanada K."/>
            <person name="Heyl A."/>
            <person name="Hicks K.A."/>
            <person name="Hugh J."/>
            <person name="Lohr M."/>
            <person name="Mayer K."/>
            <person name="Melkozernov A."/>
            <person name="Murata T."/>
            <person name="Nelson D."/>
            <person name="Pils B."/>
            <person name="Prigge M."/>
            <person name="Reiss B."/>
            <person name="Renner T."/>
            <person name="Rombauts S."/>
            <person name="Rushton P."/>
            <person name="Sanderfoot A."/>
            <person name="Schween G."/>
            <person name="Shiu S.-H."/>
            <person name="Stueber K."/>
            <person name="Theodoulou F.L."/>
            <person name="Tu H."/>
            <person name="Van de Peer Y."/>
            <person name="Verrier P.J."/>
            <person name="Waters E."/>
            <person name="Wood A."/>
            <person name="Yang L."/>
            <person name="Cove D."/>
            <person name="Cuming A."/>
            <person name="Hasebe M."/>
            <person name="Lucas S."/>
            <person name="Mishler D.B."/>
            <person name="Reski R."/>
            <person name="Grigoriev I."/>
            <person name="Quatrano R.S."/>
            <person name="Boore J.L."/>
        </authorList>
    </citation>
    <scope>NUCLEOTIDE SEQUENCE [LARGE SCALE GENOMIC DNA]</scope>
    <source>
        <strain evidence="3 4">cv. Gransden 2004</strain>
    </source>
</reference>
<feature type="compositionally biased region" description="Basic residues" evidence="1">
    <location>
        <begin position="141"/>
        <end position="150"/>
    </location>
</feature>
<dbReference type="EnsemblPlants" id="Pp3c12_14286V3.1">
    <property type="protein sequence ID" value="PAC:32972223.CDS.1"/>
    <property type="gene ID" value="Pp3c12_14286"/>
</dbReference>
<gene>
    <name evidence="2" type="ORF">PHYPA_016270</name>
</gene>
<organism evidence="2">
    <name type="scientific">Physcomitrium patens</name>
    <name type="common">Spreading-leaved earth moss</name>
    <name type="synonym">Physcomitrella patens</name>
    <dbReference type="NCBI Taxonomy" id="3218"/>
    <lineage>
        <taxon>Eukaryota</taxon>
        <taxon>Viridiplantae</taxon>
        <taxon>Streptophyta</taxon>
        <taxon>Embryophyta</taxon>
        <taxon>Bryophyta</taxon>
        <taxon>Bryophytina</taxon>
        <taxon>Bryopsida</taxon>
        <taxon>Funariidae</taxon>
        <taxon>Funariales</taxon>
        <taxon>Funariaceae</taxon>
        <taxon>Physcomitrium</taxon>
    </lineage>
</organism>
<reference evidence="3" key="3">
    <citation type="submission" date="2020-12" db="UniProtKB">
        <authorList>
            <consortium name="EnsemblPlants"/>
        </authorList>
    </citation>
    <scope>IDENTIFICATION</scope>
</reference>
<proteinExistence type="predicted"/>
<reference evidence="2 4" key="2">
    <citation type="journal article" date="2018" name="Plant J.">
        <title>The Physcomitrella patens chromosome-scale assembly reveals moss genome structure and evolution.</title>
        <authorList>
            <person name="Lang D."/>
            <person name="Ullrich K.K."/>
            <person name="Murat F."/>
            <person name="Fuchs J."/>
            <person name="Jenkins J."/>
            <person name="Haas F.B."/>
            <person name="Piednoel M."/>
            <person name="Gundlach H."/>
            <person name="Van Bel M."/>
            <person name="Meyberg R."/>
            <person name="Vives C."/>
            <person name="Morata J."/>
            <person name="Symeonidi A."/>
            <person name="Hiss M."/>
            <person name="Muchero W."/>
            <person name="Kamisugi Y."/>
            <person name="Saleh O."/>
            <person name="Blanc G."/>
            <person name="Decker E.L."/>
            <person name="van Gessel N."/>
            <person name="Grimwood J."/>
            <person name="Hayes R.D."/>
            <person name="Graham S.W."/>
            <person name="Gunter L.E."/>
            <person name="McDaniel S.F."/>
            <person name="Hoernstein S.N.W."/>
            <person name="Larsson A."/>
            <person name="Li F.W."/>
            <person name="Perroud P.F."/>
            <person name="Phillips J."/>
            <person name="Ranjan P."/>
            <person name="Rokshar D.S."/>
            <person name="Rothfels C.J."/>
            <person name="Schneider L."/>
            <person name="Shu S."/>
            <person name="Stevenson D.W."/>
            <person name="Thummler F."/>
            <person name="Tillich M."/>
            <person name="Villarreal Aguilar J.C."/>
            <person name="Widiez T."/>
            <person name="Wong G.K."/>
            <person name="Wymore A."/>
            <person name="Zhang Y."/>
            <person name="Zimmer A.D."/>
            <person name="Quatrano R.S."/>
            <person name="Mayer K.F.X."/>
            <person name="Goodstein D."/>
            <person name="Casacuberta J.M."/>
            <person name="Vandepoele K."/>
            <person name="Reski R."/>
            <person name="Cuming A.C."/>
            <person name="Tuskan G.A."/>
            <person name="Maumus F."/>
            <person name="Salse J."/>
            <person name="Schmutz J."/>
            <person name="Rensing S.A."/>
        </authorList>
    </citation>
    <scope>NUCLEOTIDE SEQUENCE [LARGE SCALE GENOMIC DNA]</scope>
    <source>
        <strain evidence="3 4">cv. Gransden 2004</strain>
    </source>
</reference>
<feature type="region of interest" description="Disordered" evidence="1">
    <location>
        <begin position="81"/>
        <end position="110"/>
    </location>
</feature>
<keyword evidence="4" id="KW-1185">Reference proteome</keyword>
<dbReference type="EMBL" id="ABEU02000012">
    <property type="protein sequence ID" value="PNR43887.1"/>
    <property type="molecule type" value="Genomic_DNA"/>
</dbReference>
<feature type="region of interest" description="Disordered" evidence="1">
    <location>
        <begin position="32"/>
        <end position="66"/>
    </location>
</feature>
<name>A0A2K1JQS2_PHYPA</name>
<sequence>MGIGSVVVSTIDGNIFAGASILLDSEQAQMPTAEVTFSKGTPRGPASNRSPPSTATAYKPKTAPLRANPLESEVAHFRPPARCKSDWAPNTPHSIGSHPPLPGNTPILEDPCTSAPYSRCAYRIQIHLGQRPDSAPISKEKNRHYRPPRP</sequence>
<accession>A0A2K1JQS2</accession>
<evidence type="ECO:0000313" key="3">
    <source>
        <dbReference type="EnsemblPlants" id="PAC:32972223.CDS.1"/>
    </source>
</evidence>